<reference evidence="1 2" key="1">
    <citation type="journal article" date="2019" name="Int. J. Syst. Evol. Microbiol.">
        <title>The Global Catalogue of Microorganisms (GCM) 10K type strain sequencing project: providing services to taxonomists for standard genome sequencing and annotation.</title>
        <authorList>
            <consortium name="The Broad Institute Genomics Platform"/>
            <consortium name="The Broad Institute Genome Sequencing Center for Infectious Disease"/>
            <person name="Wu L."/>
            <person name="Ma J."/>
        </authorList>
    </citation>
    <scope>NUCLEOTIDE SEQUENCE [LARGE SCALE GENOMIC DNA]</scope>
    <source>
        <strain evidence="1 2">JCM 3053</strain>
    </source>
</reference>
<protein>
    <submittedName>
        <fullName evidence="1">Uncharacterized protein</fullName>
    </submittedName>
</protein>
<dbReference type="Proteomes" id="UP001501474">
    <property type="component" value="Unassembled WGS sequence"/>
</dbReference>
<sequence length="56" mass="5347">MVTGRVVPVAAGEVQAGGVEGPEADAAVARAVAFADDLFDMAGEGAGTDGEEGGTP</sequence>
<organism evidence="1 2">
    <name type="scientific">Streptomyces indiaensis</name>
    <dbReference type="NCBI Taxonomy" id="284033"/>
    <lineage>
        <taxon>Bacteria</taxon>
        <taxon>Bacillati</taxon>
        <taxon>Actinomycetota</taxon>
        <taxon>Actinomycetes</taxon>
        <taxon>Kitasatosporales</taxon>
        <taxon>Streptomycetaceae</taxon>
        <taxon>Streptomyces</taxon>
    </lineage>
</organism>
<evidence type="ECO:0000313" key="1">
    <source>
        <dbReference type="EMBL" id="GAA2260149.1"/>
    </source>
</evidence>
<accession>A0ABN3EJF8</accession>
<gene>
    <name evidence="1" type="ORF">GCM10010104_67200</name>
</gene>
<evidence type="ECO:0000313" key="2">
    <source>
        <dbReference type="Proteomes" id="UP001501474"/>
    </source>
</evidence>
<dbReference type="EMBL" id="BAAART010000209">
    <property type="protein sequence ID" value="GAA2260149.1"/>
    <property type="molecule type" value="Genomic_DNA"/>
</dbReference>
<proteinExistence type="predicted"/>
<comment type="caution">
    <text evidence="1">The sequence shown here is derived from an EMBL/GenBank/DDBJ whole genome shotgun (WGS) entry which is preliminary data.</text>
</comment>
<keyword evidence="2" id="KW-1185">Reference proteome</keyword>
<name>A0ABN3EJF8_9ACTN</name>